<dbReference type="FunFam" id="1.20.58.340:FF:000001">
    <property type="entry name" value="Magnesium transport protein CorA"/>
    <property type="match status" value="1"/>
</dbReference>
<reference evidence="15 17" key="2">
    <citation type="submission" date="2023-01" db="EMBL/GenBank/DDBJ databases">
        <title>Trichodesmium-associated heterotrophic epibiont bacteria.</title>
        <authorList>
            <person name="Cleveland C.S."/>
            <person name="Webb E.A."/>
        </authorList>
    </citation>
    <scope>NUCLEOTIDE SEQUENCE [LARGE SCALE GENOMIC DNA]</scope>
    <source>
        <strain evidence="15 17">USCH2</strain>
    </source>
</reference>
<comment type="function">
    <text evidence="13">Mediates influx of magnesium ions.</text>
</comment>
<evidence type="ECO:0000256" key="2">
    <source>
        <dbReference type="ARBA" id="ARBA00009765"/>
    </source>
</evidence>
<name>A0A0P7EQW4_9GAMM</name>
<dbReference type="CDD" id="cd12835">
    <property type="entry name" value="EcCorA-like_1"/>
    <property type="match status" value="1"/>
</dbReference>
<evidence type="ECO:0000313" key="16">
    <source>
        <dbReference type="Proteomes" id="UP000050378"/>
    </source>
</evidence>
<dbReference type="EMBL" id="LJTC01000002">
    <property type="protein sequence ID" value="KPM85124.1"/>
    <property type="molecule type" value="Genomic_DNA"/>
</dbReference>
<keyword evidence="17" id="KW-1185">Reference proteome</keyword>
<keyword evidence="11 13" id="KW-0472">Membrane</keyword>
<dbReference type="GO" id="GO:0015099">
    <property type="term" value="F:nickel cation transmembrane transporter activity"/>
    <property type="evidence" value="ECO:0007669"/>
    <property type="project" value="TreeGrafter"/>
</dbReference>
<dbReference type="Proteomes" id="UP000050378">
    <property type="component" value="Unassembled WGS sequence"/>
</dbReference>
<reference evidence="14 16" key="1">
    <citation type="submission" date="2015-09" db="EMBL/GenBank/DDBJ databases">
        <title>Draft Genome Sequence of Pseudoalteromonas lipolytica UCD-48B.</title>
        <authorList>
            <person name="Krusor M."/>
            <person name="Coil D.A."/>
            <person name="Lang J.M."/>
            <person name="Eisen J.A."/>
            <person name="Alexiev A."/>
        </authorList>
    </citation>
    <scope>NUCLEOTIDE SEQUENCE [LARGE SCALE GENOMIC DNA]</scope>
    <source>
        <strain evidence="14 16">UCD-48B</strain>
    </source>
</reference>
<gene>
    <name evidence="13 15" type="primary">corA</name>
    <name evidence="14" type="ORF">AOG27_05035</name>
    <name evidence="15" type="ORF">PQI24_15125</name>
</gene>
<dbReference type="SUPFAM" id="SSF144083">
    <property type="entry name" value="Magnesium transport protein CorA, transmembrane region"/>
    <property type="match status" value="1"/>
</dbReference>
<keyword evidence="4 13" id="KW-0813">Transport</keyword>
<comment type="caution">
    <text evidence="14">The sequence shown here is derived from an EMBL/GenBank/DDBJ whole genome shotgun (WGS) entry which is preliminary data.</text>
</comment>
<dbReference type="AlphaFoldDB" id="A0A0P7EQW4"/>
<dbReference type="GO" id="GO:0015087">
    <property type="term" value="F:cobalt ion transmembrane transporter activity"/>
    <property type="evidence" value="ECO:0007669"/>
    <property type="project" value="UniProtKB-UniRule"/>
</dbReference>
<dbReference type="InterPro" id="IPR050829">
    <property type="entry name" value="CorA_MIT"/>
</dbReference>
<evidence type="ECO:0000256" key="7">
    <source>
        <dbReference type="ARBA" id="ARBA00022692"/>
    </source>
</evidence>
<keyword evidence="5 13" id="KW-1003">Cell membrane</keyword>
<dbReference type="Gene3D" id="3.30.460.20">
    <property type="entry name" value="CorA soluble domain-like"/>
    <property type="match status" value="1"/>
</dbReference>
<evidence type="ECO:0000256" key="3">
    <source>
        <dbReference type="ARBA" id="ARBA00019439"/>
    </source>
</evidence>
<evidence type="ECO:0000256" key="13">
    <source>
        <dbReference type="RuleBase" id="RU362010"/>
    </source>
</evidence>
<keyword evidence="10 13" id="KW-0406">Ion transport</keyword>
<evidence type="ECO:0000256" key="1">
    <source>
        <dbReference type="ARBA" id="ARBA00004429"/>
    </source>
</evidence>
<dbReference type="OrthoDB" id="9803416at2"/>
<sequence>MLRFFSIDQGVITETEPAADMPLATAIKNAHWIDTINPTEEERQALASTLNITLPGADDVEEIEASSRCFIDHEGLHVHALFMSPNEGRFNTVTVACLLQDNCLLTIRDDELADFRLLRLRARKGQVACDNPKQLLVTLFDQKVENHADMLEDMHHQLEKLSAYVLEEDDSDLEEAVSRISRLEDNNGKVRLCLMDTRRNISFLLRHLGAPTEDRESLREIVLDIDTLMSHCTFLFDKVNFLMDSTQGFINIEQNQIIKTFSIASVVFLPPTVVASIYGMNFNSMPELQWAWGYPFAIGIMLLSGFAPYLFFKHKGWL</sequence>
<protein>
    <recommendedName>
        <fullName evidence="3 13">Magnesium transport protein CorA</fullName>
    </recommendedName>
</protein>
<proteinExistence type="inferred from homology"/>
<dbReference type="PANTHER" id="PTHR47685:SF1">
    <property type="entry name" value="MAGNESIUM TRANSPORT PROTEIN CORA"/>
    <property type="match status" value="1"/>
</dbReference>
<comment type="similarity">
    <text evidence="2 13">Belongs to the CorA metal ion transporter (MIT) (TC 1.A.35) family.</text>
</comment>
<evidence type="ECO:0000256" key="4">
    <source>
        <dbReference type="ARBA" id="ARBA00022448"/>
    </source>
</evidence>
<dbReference type="InterPro" id="IPR045863">
    <property type="entry name" value="CorA_TM1_TM2"/>
</dbReference>
<evidence type="ECO:0000256" key="11">
    <source>
        <dbReference type="ARBA" id="ARBA00023136"/>
    </source>
</evidence>
<keyword evidence="7 13" id="KW-0812">Transmembrane</keyword>
<dbReference type="SUPFAM" id="SSF143865">
    <property type="entry name" value="CorA soluble domain-like"/>
    <property type="match status" value="1"/>
</dbReference>
<dbReference type="InterPro" id="IPR004488">
    <property type="entry name" value="Mg/Co-transport_prot_CorA"/>
</dbReference>
<organism evidence="14 16">
    <name type="scientific">Pseudoalteromonas lipolytica</name>
    <dbReference type="NCBI Taxonomy" id="570156"/>
    <lineage>
        <taxon>Bacteria</taxon>
        <taxon>Pseudomonadati</taxon>
        <taxon>Pseudomonadota</taxon>
        <taxon>Gammaproteobacteria</taxon>
        <taxon>Alteromonadales</taxon>
        <taxon>Pseudoalteromonadaceae</taxon>
        <taxon>Pseudoalteromonas</taxon>
    </lineage>
</organism>
<evidence type="ECO:0000256" key="5">
    <source>
        <dbReference type="ARBA" id="ARBA00022475"/>
    </source>
</evidence>
<dbReference type="EMBL" id="JAQPZS010000015">
    <property type="protein sequence ID" value="MEJ6497375.1"/>
    <property type="molecule type" value="Genomic_DNA"/>
</dbReference>
<evidence type="ECO:0000256" key="9">
    <source>
        <dbReference type="ARBA" id="ARBA00022989"/>
    </source>
</evidence>
<dbReference type="InterPro" id="IPR002523">
    <property type="entry name" value="MgTranspt_CorA/ZnTranspt_ZntB"/>
</dbReference>
<dbReference type="Proteomes" id="UP001377972">
    <property type="component" value="Unassembled WGS sequence"/>
</dbReference>
<keyword evidence="8 13" id="KW-0460">Magnesium</keyword>
<dbReference type="STRING" id="570156.AOG27_05035"/>
<comment type="catalytic activity">
    <reaction evidence="12">
        <text>Mg(2+)(in) = Mg(2+)(out)</text>
        <dbReference type="Rhea" id="RHEA:29827"/>
        <dbReference type="ChEBI" id="CHEBI:18420"/>
    </reaction>
</comment>
<accession>A0A0P7EQW4</accession>
<dbReference type="GO" id="GO:0005886">
    <property type="term" value="C:plasma membrane"/>
    <property type="evidence" value="ECO:0007669"/>
    <property type="project" value="UniProtKB-SubCell"/>
</dbReference>
<dbReference type="GO" id="GO:0015095">
    <property type="term" value="F:magnesium ion transmembrane transporter activity"/>
    <property type="evidence" value="ECO:0007669"/>
    <property type="project" value="UniProtKB-UniRule"/>
</dbReference>
<dbReference type="Pfam" id="PF01544">
    <property type="entry name" value="CorA"/>
    <property type="match status" value="1"/>
</dbReference>
<evidence type="ECO:0000313" key="15">
    <source>
        <dbReference type="EMBL" id="MEJ6497375.1"/>
    </source>
</evidence>
<dbReference type="PATRIC" id="fig|570156.3.peg.999"/>
<evidence type="ECO:0000313" key="14">
    <source>
        <dbReference type="EMBL" id="KPM85124.1"/>
    </source>
</evidence>
<dbReference type="InterPro" id="IPR045861">
    <property type="entry name" value="CorA_cytoplasmic_dom"/>
</dbReference>
<evidence type="ECO:0000256" key="10">
    <source>
        <dbReference type="ARBA" id="ARBA00023065"/>
    </source>
</evidence>
<dbReference type="NCBIfam" id="TIGR00383">
    <property type="entry name" value="corA"/>
    <property type="match status" value="1"/>
</dbReference>
<keyword evidence="6" id="KW-0997">Cell inner membrane</keyword>
<evidence type="ECO:0000313" key="17">
    <source>
        <dbReference type="Proteomes" id="UP001377972"/>
    </source>
</evidence>
<evidence type="ECO:0000256" key="6">
    <source>
        <dbReference type="ARBA" id="ARBA00022519"/>
    </source>
</evidence>
<feature type="transmembrane region" description="Helical" evidence="13">
    <location>
        <begin position="261"/>
        <end position="280"/>
    </location>
</feature>
<dbReference type="PANTHER" id="PTHR47685">
    <property type="entry name" value="MAGNESIUM TRANSPORT PROTEIN CORA"/>
    <property type="match status" value="1"/>
</dbReference>
<keyword evidence="9 13" id="KW-1133">Transmembrane helix</keyword>
<dbReference type="Gene3D" id="1.20.58.340">
    <property type="entry name" value="Magnesium transport protein CorA, transmembrane region"/>
    <property type="match status" value="2"/>
</dbReference>
<evidence type="ECO:0000256" key="12">
    <source>
        <dbReference type="ARBA" id="ARBA00034269"/>
    </source>
</evidence>
<evidence type="ECO:0000256" key="8">
    <source>
        <dbReference type="ARBA" id="ARBA00022842"/>
    </source>
</evidence>
<comment type="subcellular location">
    <subcellularLocation>
        <location evidence="1">Cell inner membrane</location>
        <topology evidence="1">Multi-pass membrane protein</topology>
    </subcellularLocation>
    <subcellularLocation>
        <location evidence="13">Membrane</location>
        <topology evidence="13">Multi-pass membrane protein</topology>
    </subcellularLocation>
</comment>
<dbReference type="RefSeq" id="WP_054551888.1">
    <property type="nucleotide sequence ID" value="NZ_JAQPZS010000015.1"/>
</dbReference>
<feature type="transmembrane region" description="Helical" evidence="13">
    <location>
        <begin position="292"/>
        <end position="312"/>
    </location>
</feature>